<evidence type="ECO:0000256" key="2">
    <source>
        <dbReference type="SAM" id="MobiDB-lite"/>
    </source>
</evidence>
<keyword evidence="4" id="KW-1185">Reference proteome</keyword>
<dbReference type="VEuPathDB" id="PlasmoDB:PRELSG_1139600"/>
<feature type="coiled-coil region" evidence="1">
    <location>
        <begin position="132"/>
        <end position="202"/>
    </location>
</feature>
<proteinExistence type="predicted"/>
<accession>A0A1J1H959</accession>
<sequence length="303" mass="35754">MYGFSNLYRSVEENDELKSDNDIFGYENKESNEVNLKNLFSDKNKEIEDMQDKKNKYEKNKKNERNEDNEENQDKLGDKENIKEKVGNDTKNELKEKGKEKQEITEERKKGLDAEENNNVNSVEKQKIYNIAHKKQDEITKYSKNYEKLNIKDKENKEDMGEKKKNEVKEKDTVEQKNIEIINQVKNELIKKNDELNEDENKGNIKYEKGRYENLVMQLSDQKNMNLIQGMNKKFTFPSLSPTDVLIPGKENENITMYHFNPEKFGYKYNNGLKPSEGYLLIYPHISHNSIPPKIKKKKIGCC</sequence>
<evidence type="ECO:0000256" key="1">
    <source>
        <dbReference type="SAM" id="Coils"/>
    </source>
</evidence>
<dbReference type="RefSeq" id="XP_028534048.1">
    <property type="nucleotide sequence ID" value="XM_028677684.1"/>
</dbReference>
<dbReference type="GeneID" id="39737174"/>
<gene>
    <name evidence="3" type="ORF">PRELSG_1139600</name>
</gene>
<reference evidence="3 4" key="1">
    <citation type="submission" date="2015-04" db="EMBL/GenBank/DDBJ databases">
        <authorList>
            <consortium name="Pathogen Informatics"/>
        </authorList>
    </citation>
    <scope>NUCLEOTIDE SEQUENCE [LARGE SCALE GENOMIC DNA]</scope>
    <source>
        <strain evidence="3 4">SGS1</strain>
    </source>
</reference>
<dbReference type="KEGG" id="prel:PRELSG_1139600"/>
<dbReference type="AlphaFoldDB" id="A0A1J1H959"/>
<keyword evidence="1" id="KW-0175">Coiled coil</keyword>
<dbReference type="Proteomes" id="UP000220158">
    <property type="component" value="Chromosome 11"/>
</dbReference>
<organism evidence="3 4">
    <name type="scientific">Plasmodium relictum</name>
    <dbReference type="NCBI Taxonomy" id="85471"/>
    <lineage>
        <taxon>Eukaryota</taxon>
        <taxon>Sar</taxon>
        <taxon>Alveolata</taxon>
        <taxon>Apicomplexa</taxon>
        <taxon>Aconoidasida</taxon>
        <taxon>Haemosporida</taxon>
        <taxon>Plasmodiidae</taxon>
        <taxon>Plasmodium</taxon>
        <taxon>Plasmodium (Haemamoeba)</taxon>
    </lineage>
</organism>
<dbReference type="EMBL" id="LN835306">
    <property type="protein sequence ID" value="CRH01047.1"/>
    <property type="molecule type" value="Genomic_DNA"/>
</dbReference>
<name>A0A1J1H959_PLARL</name>
<dbReference type="OrthoDB" id="372727at2759"/>
<protein>
    <submittedName>
        <fullName evidence="3">Uncharacterized protein</fullName>
    </submittedName>
</protein>
<feature type="compositionally biased region" description="Basic and acidic residues" evidence="2">
    <location>
        <begin position="42"/>
        <end position="113"/>
    </location>
</feature>
<evidence type="ECO:0000313" key="3">
    <source>
        <dbReference type="EMBL" id="CRH01047.1"/>
    </source>
</evidence>
<evidence type="ECO:0000313" key="4">
    <source>
        <dbReference type="Proteomes" id="UP000220158"/>
    </source>
</evidence>
<feature type="region of interest" description="Disordered" evidence="2">
    <location>
        <begin position="42"/>
        <end position="116"/>
    </location>
</feature>